<keyword evidence="1" id="KW-0812">Transmembrane</keyword>
<keyword evidence="1" id="KW-0472">Membrane</keyword>
<evidence type="ECO:0000313" key="2">
    <source>
        <dbReference type="EMBL" id="KKU33648.1"/>
    </source>
</evidence>
<dbReference type="EMBL" id="LCMI01000002">
    <property type="protein sequence ID" value="KKU33648.1"/>
    <property type="molecule type" value="Genomic_DNA"/>
</dbReference>
<gene>
    <name evidence="2" type="ORF">UX47_C0002G0056</name>
</gene>
<proteinExistence type="predicted"/>
<comment type="caution">
    <text evidence="2">The sequence shown here is derived from an EMBL/GenBank/DDBJ whole genome shotgun (WGS) entry which is preliminary data.</text>
</comment>
<organism evidence="2 3">
    <name type="scientific">Candidatus Collierbacteria bacterium GW2011_GWA2_46_26</name>
    <dbReference type="NCBI Taxonomy" id="1618381"/>
    <lineage>
        <taxon>Bacteria</taxon>
        <taxon>Candidatus Collieribacteriota</taxon>
    </lineage>
</organism>
<evidence type="ECO:0000256" key="1">
    <source>
        <dbReference type="SAM" id="Phobius"/>
    </source>
</evidence>
<dbReference type="PATRIC" id="fig|1618381.3.peg.291"/>
<feature type="transmembrane region" description="Helical" evidence="1">
    <location>
        <begin position="55"/>
        <end position="76"/>
    </location>
</feature>
<name>A0A0G1RUL2_9BACT</name>
<dbReference type="Proteomes" id="UP000034794">
    <property type="component" value="Unassembled WGS sequence"/>
</dbReference>
<dbReference type="Pfam" id="PF18898">
    <property type="entry name" value="DUF5654"/>
    <property type="match status" value="1"/>
</dbReference>
<keyword evidence="1" id="KW-1133">Transmembrane helix</keyword>
<dbReference type="InterPro" id="IPR043713">
    <property type="entry name" value="DUF5654"/>
</dbReference>
<sequence length="88" mass="9602">MTLKKKPSTALHKAIVVQMVSLVSTSFGLVAALAWNEAIKEYVSVFIKPYFAKGSGVVSLFIYALAITTIAVLITIQTTRVLERLDSK</sequence>
<accession>A0A0G1RUL2</accession>
<reference evidence="2 3" key="1">
    <citation type="journal article" date="2015" name="Nature">
        <title>rRNA introns, odd ribosomes, and small enigmatic genomes across a large radiation of phyla.</title>
        <authorList>
            <person name="Brown C.T."/>
            <person name="Hug L.A."/>
            <person name="Thomas B.C."/>
            <person name="Sharon I."/>
            <person name="Castelle C.J."/>
            <person name="Singh A."/>
            <person name="Wilkins M.J."/>
            <person name="Williams K.H."/>
            <person name="Banfield J.F."/>
        </authorList>
    </citation>
    <scope>NUCLEOTIDE SEQUENCE [LARGE SCALE GENOMIC DNA]</scope>
</reference>
<feature type="transmembrane region" description="Helical" evidence="1">
    <location>
        <begin position="14"/>
        <end position="35"/>
    </location>
</feature>
<evidence type="ECO:0000313" key="3">
    <source>
        <dbReference type="Proteomes" id="UP000034794"/>
    </source>
</evidence>
<dbReference type="AlphaFoldDB" id="A0A0G1RUL2"/>
<protein>
    <submittedName>
        <fullName evidence="2">Uncharacterized protein</fullName>
    </submittedName>
</protein>